<evidence type="ECO:0000313" key="2">
    <source>
        <dbReference type="EMBL" id="CAI8587646.1"/>
    </source>
</evidence>
<evidence type="ECO:0000313" key="3">
    <source>
        <dbReference type="Proteomes" id="UP001157006"/>
    </source>
</evidence>
<reference evidence="2 3" key="1">
    <citation type="submission" date="2023-01" db="EMBL/GenBank/DDBJ databases">
        <authorList>
            <person name="Kreplak J."/>
        </authorList>
    </citation>
    <scope>NUCLEOTIDE SEQUENCE [LARGE SCALE GENOMIC DNA]</scope>
</reference>
<organism evidence="2 3">
    <name type="scientific">Vicia faba</name>
    <name type="common">Broad bean</name>
    <name type="synonym">Faba vulgaris</name>
    <dbReference type="NCBI Taxonomy" id="3906"/>
    <lineage>
        <taxon>Eukaryota</taxon>
        <taxon>Viridiplantae</taxon>
        <taxon>Streptophyta</taxon>
        <taxon>Embryophyta</taxon>
        <taxon>Tracheophyta</taxon>
        <taxon>Spermatophyta</taxon>
        <taxon>Magnoliopsida</taxon>
        <taxon>eudicotyledons</taxon>
        <taxon>Gunneridae</taxon>
        <taxon>Pentapetalae</taxon>
        <taxon>rosids</taxon>
        <taxon>fabids</taxon>
        <taxon>Fabales</taxon>
        <taxon>Fabaceae</taxon>
        <taxon>Papilionoideae</taxon>
        <taxon>50 kb inversion clade</taxon>
        <taxon>NPAAA clade</taxon>
        <taxon>Hologalegina</taxon>
        <taxon>IRL clade</taxon>
        <taxon>Fabeae</taxon>
        <taxon>Vicia</taxon>
    </lineage>
</organism>
<feature type="compositionally biased region" description="Basic and acidic residues" evidence="1">
    <location>
        <begin position="61"/>
        <end position="72"/>
    </location>
</feature>
<dbReference type="EMBL" id="OX451736">
    <property type="protein sequence ID" value="CAI8587646.1"/>
    <property type="molecule type" value="Genomic_DNA"/>
</dbReference>
<keyword evidence="3" id="KW-1185">Reference proteome</keyword>
<sequence>MVIVRLMEKAIMLLHCHPDGYAKAKGAGTSDTKVETISKESDRRLLLETGGGEPQSILQNQDRRSESKEETNKLYSESIPGEREEPCAGKYQSHSPGAYLILGLELQLASSPLFSRGPPAKRKEASICPIPPEKECRFWIPFLPARSSFLPMHSFYLGSAEISPSGTFLITMLGSKDGF</sequence>
<dbReference type="AlphaFoldDB" id="A0AAV0YNU8"/>
<feature type="region of interest" description="Disordered" evidence="1">
    <location>
        <begin position="48"/>
        <end position="86"/>
    </location>
</feature>
<dbReference type="Proteomes" id="UP001157006">
    <property type="component" value="Chromosome 1L"/>
</dbReference>
<accession>A0AAV0YNU8</accession>
<evidence type="ECO:0000256" key="1">
    <source>
        <dbReference type="SAM" id="MobiDB-lite"/>
    </source>
</evidence>
<proteinExistence type="predicted"/>
<name>A0AAV0YNU8_VICFA</name>
<gene>
    <name evidence="2" type="ORF">VFH_I309640</name>
</gene>
<protein>
    <submittedName>
        <fullName evidence="2">Uncharacterized protein</fullName>
    </submittedName>
</protein>